<comment type="caution">
    <text evidence="1">The sequence shown here is derived from an EMBL/GenBank/DDBJ whole genome shotgun (WGS) entry which is preliminary data.</text>
</comment>
<gene>
    <name evidence="1" type="ORF">ACI1P1_25255</name>
</gene>
<protein>
    <submittedName>
        <fullName evidence="1">NPCBM/NEW2 domain-containing protein</fullName>
    </submittedName>
</protein>
<dbReference type="Proteomes" id="UP001631969">
    <property type="component" value="Unassembled WGS sequence"/>
</dbReference>
<dbReference type="EMBL" id="JBJURJ010000020">
    <property type="protein sequence ID" value="MFM9331611.1"/>
    <property type="molecule type" value="Genomic_DNA"/>
</dbReference>
<evidence type="ECO:0000313" key="2">
    <source>
        <dbReference type="Proteomes" id="UP001631969"/>
    </source>
</evidence>
<reference evidence="1" key="1">
    <citation type="submission" date="2024-12" db="EMBL/GenBank/DDBJ databases">
        <authorList>
            <person name="Wu N."/>
        </authorList>
    </citation>
    <scope>NUCLEOTIDE SEQUENCE</scope>
    <source>
        <strain evidence="1">P15</strain>
    </source>
</reference>
<keyword evidence="2" id="KW-1185">Reference proteome</keyword>
<accession>A0ACC7P3I1</accession>
<name>A0ACC7P3I1_9BACL</name>
<organism evidence="1 2">
    <name type="scientific">Paenibacillus mesotrionivorans</name>
    <dbReference type="NCBI Taxonomy" id="3160968"/>
    <lineage>
        <taxon>Bacteria</taxon>
        <taxon>Bacillati</taxon>
        <taxon>Bacillota</taxon>
        <taxon>Bacilli</taxon>
        <taxon>Bacillales</taxon>
        <taxon>Paenibacillaceae</taxon>
        <taxon>Paenibacillus</taxon>
    </lineage>
</organism>
<sequence>MSNAIRKICSLPVLLALVLAIPMFPAASVQAASTHDVTLYGANGGDATDDRASIQSAINAASTGDTVYFPAGTYYISNKLMGKSGVRLQGEAQNTAIIKAATGSGSQFAGLKVEATMLNLNNISNMDISELTFDANSNNAVTSAIWGEPGIGHKIHRIKVKDITQSTGFGPFGILFSGTPDVEITDSEFTNIGTQSMWGGAIRVGWGSHNAKILNNTIHNMGRGGIFVNDGSTGAVIKHNVISGSSDFISGYGFGIEVHTDCNYTIIEDNVMDHWLSVVRSQYTSIRRNYVGTSNGTYKSYGLEVSAAPTIVTDNVVDGGQHNGISMSPGNGQHIFAYNTIQNMIQWGMQLHGDGTPAPNQYLYFYKNVWKNTDKDNPIAVYPGTAGNAIRINGKTTDTTFDSNQIINNDRLGIQITGAAGVDRLSFVNNTITGNGGLSVDPYPAAALDLEWSGNTVSGNGSNVQLTSRGFSNAKPTASFTASRLIVPLGQAVTFTNTSTDPGGSIVHNLWDFGEGVPNTTASPTYTYEKAGTYKVKLLVTDNGGRMHLSEQTIVVDAGPADTQAPTSPTGLVLLAKTDTTARLSWNPSTDNVGVAGYNIYKNGVLEGATGGAGATEYLAAGLTPNTAYSFTVKAKDGTGNLSAASNALNVTTNAPDTEPPSVPVNLSLSYKTDTSAKLTWAASTDNVGVTGYDVFRNGTLAGSTLGAGATEFMATGLTAGSTYSFTVKAKDVKNNFSAASNGLSVTTYGAQEIKYASDLSWVSATAGFGAVRQDKSSSGNALRLDGVTYSKGIGTHANSDIVYQLNGNYGRFVSDVGVDDQVTHANASIVFQVWADGALLFDSGVMNALSATKTVDVPVAGVNQIKLTVTDSGNGNSYDHGDWAAARFTPSGSGNPNPADTQSPTSPANLTAPSKTSVSVSLSWTASTDNVGVTGYNVYKGGVLEGSTAGTTYTATGLSANTAYSFTVKAKDAASNESAASNTLNVTTDAPPADTQPPTAPANLTAPSKTSVSVSLSWTASTDNVGVTGYNIYKGGVLEGSTAGTTYTATGLSANTAYSFTVKAKDAANNESAASNTLNVTTDAAGSPGGGTGTIVREYWTGVGGETIADIPLGTPPTGTSILTSLEGPSNFGNSYATRIRGYITPTVSGDYTFYIASDNAGELWLSPDSNPANKSRIAYVSTWSGYRDWTGNATQKSVTIQLTAGQAYYVEVLHKEKSSSDHLSVGWTGPGISAITVIDGSYLSPY</sequence>
<proteinExistence type="predicted"/>
<evidence type="ECO:0000313" key="1">
    <source>
        <dbReference type="EMBL" id="MFM9331611.1"/>
    </source>
</evidence>